<evidence type="ECO:0000313" key="3">
    <source>
        <dbReference type="Proteomes" id="UP001589575"/>
    </source>
</evidence>
<comment type="caution">
    <text evidence="2">The sequence shown here is derived from an EMBL/GenBank/DDBJ whole genome shotgun (WGS) entry which is preliminary data.</text>
</comment>
<feature type="compositionally biased region" description="Basic and acidic residues" evidence="1">
    <location>
        <begin position="147"/>
        <end position="172"/>
    </location>
</feature>
<feature type="compositionally biased region" description="Basic residues" evidence="1">
    <location>
        <begin position="26"/>
        <end position="46"/>
    </location>
</feature>
<organism evidence="2 3">
    <name type="scientific">Citricoccus parietis</name>
    <dbReference type="NCBI Taxonomy" id="592307"/>
    <lineage>
        <taxon>Bacteria</taxon>
        <taxon>Bacillati</taxon>
        <taxon>Actinomycetota</taxon>
        <taxon>Actinomycetes</taxon>
        <taxon>Micrococcales</taxon>
        <taxon>Micrococcaceae</taxon>
        <taxon>Citricoccus</taxon>
    </lineage>
</organism>
<keyword evidence="3" id="KW-1185">Reference proteome</keyword>
<sequence>MWRLGVQPRRAARPRGGPPVPGALRGRVRRRPGRHRGRNGSHGLRHGRNDGGAVGQGIAVQGSARARDEPNGSARSRGRRDALDLRDHSGQIPCACPAVEYCSKASSCVARFRQRVGCAGGRSRTPFRSSAAELCRPCGPGRQRNRQGGDRQEKWNGRDVGPRHGEHRREPIRCVAAPNRPQSPIPVRKYRV</sequence>
<protein>
    <submittedName>
        <fullName evidence="2">Uncharacterized protein</fullName>
    </submittedName>
</protein>
<proteinExistence type="predicted"/>
<name>A0ABV5FYR2_9MICC</name>
<reference evidence="2 3" key="1">
    <citation type="submission" date="2024-09" db="EMBL/GenBank/DDBJ databases">
        <authorList>
            <person name="Sun Q."/>
            <person name="Mori K."/>
        </authorList>
    </citation>
    <scope>NUCLEOTIDE SEQUENCE [LARGE SCALE GENOMIC DNA]</scope>
    <source>
        <strain evidence="2 3">CCM 7609</strain>
    </source>
</reference>
<accession>A0ABV5FYR2</accession>
<evidence type="ECO:0000313" key="2">
    <source>
        <dbReference type="EMBL" id="MFB9071816.1"/>
    </source>
</evidence>
<dbReference type="EMBL" id="JBHMFI010000001">
    <property type="protein sequence ID" value="MFB9071816.1"/>
    <property type="molecule type" value="Genomic_DNA"/>
</dbReference>
<evidence type="ECO:0000256" key="1">
    <source>
        <dbReference type="SAM" id="MobiDB-lite"/>
    </source>
</evidence>
<gene>
    <name evidence="2" type="ORF">ACFFX0_11635</name>
</gene>
<feature type="region of interest" description="Disordered" evidence="1">
    <location>
        <begin position="139"/>
        <end position="192"/>
    </location>
</feature>
<feature type="region of interest" description="Disordered" evidence="1">
    <location>
        <begin position="1"/>
        <end position="83"/>
    </location>
</feature>
<dbReference type="Proteomes" id="UP001589575">
    <property type="component" value="Unassembled WGS sequence"/>
</dbReference>